<dbReference type="GO" id="GO:0008654">
    <property type="term" value="P:phospholipid biosynthetic process"/>
    <property type="evidence" value="ECO:0007669"/>
    <property type="project" value="UniProtKB-KW"/>
</dbReference>
<keyword evidence="10" id="KW-1185">Reference proteome</keyword>
<dbReference type="GO" id="GO:0016628">
    <property type="term" value="F:oxidoreductase activity, acting on the CH-CH group of donors, NAD or NADP as acceptor"/>
    <property type="evidence" value="ECO:0007669"/>
    <property type="project" value="InterPro"/>
</dbReference>
<keyword evidence="4" id="KW-0560">Oxidoreductase</keyword>
<dbReference type="SUPFAM" id="SSF51905">
    <property type="entry name" value="FAD/NAD(P)-binding domain"/>
    <property type="match status" value="1"/>
</dbReference>
<evidence type="ECO:0000256" key="7">
    <source>
        <dbReference type="ARBA" id="ARBA00023264"/>
    </source>
</evidence>
<dbReference type="PRINTS" id="PR00420">
    <property type="entry name" value="RNGMNOXGNASE"/>
</dbReference>
<dbReference type="OrthoDB" id="6062at2157"/>
<protein>
    <submittedName>
        <fullName evidence="9">Geranylgeranyl reductase</fullName>
    </submittedName>
</protein>
<dbReference type="eggNOG" id="arCOG00570">
    <property type="taxonomic scope" value="Archaea"/>
</dbReference>
<keyword evidence="7" id="KW-1208">Phospholipid metabolism</keyword>
<evidence type="ECO:0000256" key="1">
    <source>
        <dbReference type="ARBA" id="ARBA00022516"/>
    </source>
</evidence>
<evidence type="ECO:0000259" key="8">
    <source>
        <dbReference type="Pfam" id="PF22578"/>
    </source>
</evidence>
<dbReference type="Pfam" id="PF12831">
    <property type="entry name" value="FAD_oxidored"/>
    <property type="match status" value="1"/>
</dbReference>
<dbReference type="KEGG" id="thg:TCELL_1246"/>
<evidence type="ECO:0000313" key="9">
    <source>
        <dbReference type="EMBL" id="AFK51669.1"/>
    </source>
</evidence>
<dbReference type="Pfam" id="PF22578">
    <property type="entry name" value="GGR_cat"/>
    <property type="match status" value="1"/>
</dbReference>
<keyword evidence="2" id="KW-0285">Flavoprotein</keyword>
<evidence type="ECO:0000256" key="6">
    <source>
        <dbReference type="ARBA" id="ARBA00023209"/>
    </source>
</evidence>
<dbReference type="InParanoid" id="I3TFY1"/>
<accession>I3TFY1</accession>
<dbReference type="InterPro" id="IPR036188">
    <property type="entry name" value="FAD/NAD-bd_sf"/>
</dbReference>
<keyword evidence="1" id="KW-0444">Lipid biosynthesis</keyword>
<dbReference type="InterPro" id="IPR054715">
    <property type="entry name" value="GGR_cat"/>
</dbReference>
<dbReference type="EMBL" id="CP003531">
    <property type="protein sequence ID" value="AFK51669.1"/>
    <property type="molecule type" value="Genomic_DNA"/>
</dbReference>
<feature type="domain" description="Digeranylgeranylglycerophospholipid reductase catalytic" evidence="8">
    <location>
        <begin position="177"/>
        <end position="262"/>
    </location>
</feature>
<sequence length="455" mass="50616">MYDVVVVGAGVGGLYSSLVLAYKGFKVALVESKPRGKIGDKTCGDAIGVHHFEHIGLQIPDSVVDHRYRGVKIKSPSEEHEIIVPGEGISVNRVGFGQWLLKNALDRGVELYDEHFLVGVEVREGRVSSVKVKKTGGRVVDLRARFYIDASGARPALRTRLPEDWPISERPYETDFNLAYREVVELESGVSEADIHYAVIYLNARVAPGGYWWMFPKNREGTVVNVGLGVIGGSGFNPRHNYDRYLRDRFKGRVVHAGGGIVPTRRPLPTMVWSNVGSVGDAAYTVNPVHGGGIGSTMEAANILATHLANVLEQGEPDTGNMWEVNLKYLEAYGVKQASLDVLRMYLQRLSNDDFDWIIRNRLVDGSAVYDIGVKGSLGDRVVSSISTVIKLLGRPSLLGELRIVRNYMNKVTTLYRDEYPRSPEGIRSWASRVEELFDEYARLIGFNRGPRVKW</sequence>
<dbReference type="PANTHER" id="PTHR42685:SF18">
    <property type="entry name" value="DIGERANYLGERANYLGLYCEROPHOSPHOLIPID REDUCTASE"/>
    <property type="match status" value="1"/>
</dbReference>
<dbReference type="NCBIfam" id="TIGR02032">
    <property type="entry name" value="GG-red-SF"/>
    <property type="match status" value="1"/>
</dbReference>
<keyword evidence="5" id="KW-0443">Lipid metabolism</keyword>
<organism evidence="9 10">
    <name type="scientific">Thermogladius calderae (strain DSM 22663 / VKM B-2946 / 1633)</name>
    <dbReference type="NCBI Taxonomy" id="1184251"/>
    <lineage>
        <taxon>Archaea</taxon>
        <taxon>Thermoproteota</taxon>
        <taxon>Thermoprotei</taxon>
        <taxon>Desulfurococcales</taxon>
        <taxon>Desulfurococcaceae</taxon>
        <taxon>Thermogladius</taxon>
    </lineage>
</organism>
<evidence type="ECO:0000313" key="10">
    <source>
        <dbReference type="Proteomes" id="UP000005270"/>
    </source>
</evidence>
<reference evidence="9 10" key="1">
    <citation type="journal article" date="2012" name="J. Bacteriol.">
        <title>Complete genome sequence of the hyperthermophilic cellulolytic Crenarchaeon 'Thermogladius cellulolyticus' 1633.</title>
        <authorList>
            <person name="Mardanov A.V."/>
            <person name="Kochetkova T.V."/>
            <person name="Beletsky A.V."/>
            <person name="Bonch-Osmolovskaya E.A."/>
            <person name="Ravin N.V."/>
            <person name="Skryabin K.G."/>
        </authorList>
    </citation>
    <scope>NUCLEOTIDE SEQUENCE [LARGE SCALE GENOMIC DNA]</scope>
    <source>
        <strain evidence="10">DSM 22663 / VKM B-2946 / 1633</strain>
    </source>
</reference>
<evidence type="ECO:0000256" key="5">
    <source>
        <dbReference type="ARBA" id="ARBA00023098"/>
    </source>
</evidence>
<dbReference type="InterPro" id="IPR011777">
    <property type="entry name" value="Geranylgeranyl_Rdtase_fam"/>
</dbReference>
<evidence type="ECO:0000256" key="3">
    <source>
        <dbReference type="ARBA" id="ARBA00022827"/>
    </source>
</evidence>
<dbReference type="AlphaFoldDB" id="I3TFY1"/>
<dbReference type="RefSeq" id="WP_014737919.1">
    <property type="nucleotide sequence ID" value="NC_017954.1"/>
</dbReference>
<dbReference type="Gene3D" id="3.50.50.60">
    <property type="entry name" value="FAD/NAD(P)-binding domain"/>
    <property type="match status" value="1"/>
</dbReference>
<keyword evidence="6" id="KW-0594">Phospholipid biosynthesis</keyword>
<evidence type="ECO:0000256" key="2">
    <source>
        <dbReference type="ARBA" id="ARBA00022630"/>
    </source>
</evidence>
<dbReference type="GeneID" id="13013567"/>
<proteinExistence type="predicted"/>
<dbReference type="Proteomes" id="UP000005270">
    <property type="component" value="Chromosome"/>
</dbReference>
<keyword evidence="3" id="KW-0274">FAD</keyword>
<gene>
    <name evidence="9" type="ordered locus">TCELL_1246</name>
</gene>
<dbReference type="STRING" id="1184251.TCELL_1246"/>
<name>I3TFY1_THEC1</name>
<dbReference type="HOGENOM" id="CLU_024648_0_0_2"/>
<dbReference type="InterPro" id="IPR050407">
    <property type="entry name" value="Geranylgeranyl_reductase"/>
</dbReference>
<dbReference type="PANTHER" id="PTHR42685">
    <property type="entry name" value="GERANYLGERANYL DIPHOSPHATE REDUCTASE"/>
    <property type="match status" value="1"/>
</dbReference>
<evidence type="ECO:0000256" key="4">
    <source>
        <dbReference type="ARBA" id="ARBA00023002"/>
    </source>
</evidence>